<organism evidence="1 2">
    <name type="scientific">Flavobacterium macrobrachii</name>
    <dbReference type="NCBI Taxonomy" id="591204"/>
    <lineage>
        <taxon>Bacteria</taxon>
        <taxon>Pseudomonadati</taxon>
        <taxon>Bacteroidota</taxon>
        <taxon>Flavobacteriia</taxon>
        <taxon>Flavobacteriales</taxon>
        <taxon>Flavobacteriaceae</taxon>
        <taxon>Flavobacterium</taxon>
    </lineage>
</organism>
<proteinExistence type="predicted"/>
<evidence type="ECO:0000313" key="1">
    <source>
        <dbReference type="EMBL" id="MBM6498049.1"/>
    </source>
</evidence>
<accession>A0ABS2CSV5</accession>
<dbReference type="EMBL" id="JACSOD020000373">
    <property type="protein sequence ID" value="MBM6498049.1"/>
    <property type="molecule type" value="Genomic_DNA"/>
</dbReference>
<gene>
    <name evidence="1" type="ORF">H9X54_001875</name>
</gene>
<comment type="caution">
    <text evidence="1">The sequence shown here is derived from an EMBL/GenBank/DDBJ whole genome shotgun (WGS) entry which is preliminary data.</text>
</comment>
<evidence type="ECO:0000313" key="2">
    <source>
        <dbReference type="Proteomes" id="UP000759529"/>
    </source>
</evidence>
<reference evidence="1 2" key="1">
    <citation type="submission" date="2021-02" db="EMBL/GenBank/DDBJ databases">
        <authorList>
            <person name="Jung H.S."/>
            <person name="Chun B.H."/>
            <person name="Jeon C.O."/>
        </authorList>
    </citation>
    <scope>NUCLEOTIDE SEQUENCE [LARGE SCALE GENOMIC DNA]</scope>
    <source>
        <strain evidence="1 2">LMG 25203</strain>
    </source>
</reference>
<name>A0ABS2CSV5_9FLAO</name>
<keyword evidence="2" id="KW-1185">Reference proteome</keyword>
<sequence length="152" mass="17549">MSNKFSGHIYSQNGSPIISFQIIDIGIYTNSRIIASTTDFKIYFEYKNNENLVFYNDVYLGKIINNTTIVDDTYQSLGRFNRNNINNENRFAIELNGKPALLFKNSDKKNYREAPQIALLVNLITQANEIELIWVTALSIFESIYFGFEFTS</sequence>
<protein>
    <submittedName>
        <fullName evidence="1">Uncharacterized protein</fullName>
    </submittedName>
</protein>
<dbReference type="Proteomes" id="UP000759529">
    <property type="component" value="Unassembled WGS sequence"/>
</dbReference>
<dbReference type="RefSeq" id="WP_187658697.1">
    <property type="nucleotide sequence ID" value="NZ_JACSOD020000373.1"/>
</dbReference>